<evidence type="ECO:0000313" key="2">
    <source>
        <dbReference type="EMBL" id="CAD0207011.1"/>
    </source>
</evidence>
<proteinExistence type="predicted"/>
<organism evidence="2 3">
    <name type="scientific">Chrysodeixis includens</name>
    <name type="common">Soybean looper</name>
    <name type="synonym">Pseudoplusia includens</name>
    <dbReference type="NCBI Taxonomy" id="689277"/>
    <lineage>
        <taxon>Eukaryota</taxon>
        <taxon>Metazoa</taxon>
        <taxon>Ecdysozoa</taxon>
        <taxon>Arthropoda</taxon>
        <taxon>Hexapoda</taxon>
        <taxon>Insecta</taxon>
        <taxon>Pterygota</taxon>
        <taxon>Neoptera</taxon>
        <taxon>Endopterygota</taxon>
        <taxon>Lepidoptera</taxon>
        <taxon>Glossata</taxon>
        <taxon>Ditrysia</taxon>
        <taxon>Noctuoidea</taxon>
        <taxon>Noctuidae</taxon>
        <taxon>Plusiinae</taxon>
        <taxon>Chrysodeixis</taxon>
    </lineage>
</organism>
<evidence type="ECO:0000313" key="3">
    <source>
        <dbReference type="Proteomes" id="UP001154114"/>
    </source>
</evidence>
<dbReference type="EMBL" id="LR824034">
    <property type="protein sequence ID" value="CAD0207011.1"/>
    <property type="molecule type" value="Genomic_DNA"/>
</dbReference>
<name>A0A9N8L8B1_CHRIL</name>
<dbReference type="AlphaFoldDB" id="A0A9N8L8B1"/>
<gene>
    <name evidence="2" type="ORF">CINC_LOCUS9990</name>
</gene>
<keyword evidence="3" id="KW-1185">Reference proteome</keyword>
<accession>A0A9N8L8B1</accession>
<reference evidence="2" key="1">
    <citation type="submission" date="2021-12" db="EMBL/GenBank/DDBJ databases">
        <authorList>
            <person name="King R."/>
        </authorList>
    </citation>
    <scope>NUCLEOTIDE SEQUENCE</scope>
</reference>
<feature type="region of interest" description="Disordered" evidence="1">
    <location>
        <begin position="1"/>
        <end position="23"/>
    </location>
</feature>
<protein>
    <submittedName>
        <fullName evidence="2">Uncharacterized protein</fullName>
    </submittedName>
</protein>
<dbReference type="OrthoDB" id="9856535at2759"/>
<dbReference type="Proteomes" id="UP001154114">
    <property type="component" value="Chromosome 31"/>
</dbReference>
<feature type="compositionally biased region" description="Basic and acidic residues" evidence="1">
    <location>
        <begin position="1"/>
        <end position="14"/>
    </location>
</feature>
<evidence type="ECO:0000256" key="1">
    <source>
        <dbReference type="SAM" id="MobiDB-lite"/>
    </source>
</evidence>
<feature type="region of interest" description="Disordered" evidence="1">
    <location>
        <begin position="90"/>
        <end position="116"/>
    </location>
</feature>
<sequence length="155" mass="16781">MGTVKPEEEIKQDLNDSGYVQDGGRPFMIHENIEGPDGYELFDYLEPDVLEDNFGDEDQRVAVEEQPQFPVDIPVEEPTNSHENDIELASMGDGSAPAAMGNDPAPAAIGERPGPAAADDSYRGLAGILDLSDDVLLYLLSFCTPMDLKALGQQL</sequence>